<keyword evidence="1" id="KW-0805">Transcription regulation</keyword>
<dbReference type="SUPFAM" id="SSF46785">
    <property type="entry name" value="Winged helix' DNA-binding domain"/>
    <property type="match status" value="1"/>
</dbReference>
<dbReference type="RefSeq" id="WP_343924765.1">
    <property type="nucleotide sequence ID" value="NZ_BAAAKW010000029.1"/>
</dbReference>
<name>A0ABN1VN67_9MICO</name>
<dbReference type="PROSITE" id="PS51000">
    <property type="entry name" value="HTH_DEOR_2"/>
    <property type="match status" value="1"/>
</dbReference>
<dbReference type="InterPro" id="IPR036390">
    <property type="entry name" value="WH_DNA-bd_sf"/>
</dbReference>
<evidence type="ECO:0000259" key="4">
    <source>
        <dbReference type="PROSITE" id="PS51000"/>
    </source>
</evidence>
<dbReference type="Gene3D" id="1.10.10.10">
    <property type="entry name" value="Winged helix-like DNA-binding domain superfamily/Winged helix DNA-binding domain"/>
    <property type="match status" value="1"/>
</dbReference>
<proteinExistence type="predicted"/>
<dbReference type="EMBL" id="BAAAKW010000029">
    <property type="protein sequence ID" value="GAA1217285.1"/>
    <property type="molecule type" value="Genomic_DNA"/>
</dbReference>
<evidence type="ECO:0000256" key="3">
    <source>
        <dbReference type="ARBA" id="ARBA00023163"/>
    </source>
</evidence>
<dbReference type="InterPro" id="IPR036388">
    <property type="entry name" value="WH-like_DNA-bd_sf"/>
</dbReference>
<dbReference type="InterPro" id="IPR037171">
    <property type="entry name" value="NagB/RpiA_transferase-like"/>
</dbReference>
<dbReference type="InterPro" id="IPR018356">
    <property type="entry name" value="Tscrpt_reg_HTH_DeoR_CS"/>
</dbReference>
<dbReference type="SUPFAM" id="SSF100950">
    <property type="entry name" value="NagB/RpiA/CoA transferase-like"/>
    <property type="match status" value="1"/>
</dbReference>
<evidence type="ECO:0000313" key="5">
    <source>
        <dbReference type="EMBL" id="GAA1217285.1"/>
    </source>
</evidence>
<sequence>MAAKKRREIIEERVLARGEIDFATLSKEFGVSEMTIRRDIDALEASGIVRRIVGGAIAAGGKSSEPPFAARVAEAAESKMHIAEAAVSLLQPHETVILDSGSTVLAVARAIKGKGLGLTIVTPSVLAALELADEPETTVLLTGGLLRPGELSLIGIDAEETFSQYNCDVYVMGVAGVDATRGISEYHREEGSVKKAAVRSADRVIVVVDELKLGRVRLMNIAPLDAIDALVTDGDFDNPTLVGARSLGVTVLCVSNSDTAKSGSQ</sequence>
<dbReference type="InterPro" id="IPR001034">
    <property type="entry name" value="DeoR_HTH"/>
</dbReference>
<dbReference type="InterPro" id="IPR050313">
    <property type="entry name" value="Carb_Metab_HTH_regulators"/>
</dbReference>
<protein>
    <submittedName>
        <fullName evidence="5">DeoR/GlpR family DNA-binding transcription regulator</fullName>
    </submittedName>
</protein>
<dbReference type="Gene3D" id="3.40.50.1360">
    <property type="match status" value="1"/>
</dbReference>
<accession>A0ABN1VN67</accession>
<dbReference type="GO" id="GO:0003677">
    <property type="term" value="F:DNA binding"/>
    <property type="evidence" value="ECO:0007669"/>
    <property type="project" value="UniProtKB-KW"/>
</dbReference>
<dbReference type="SMART" id="SM00420">
    <property type="entry name" value="HTH_DEOR"/>
    <property type="match status" value="1"/>
</dbReference>
<dbReference type="Pfam" id="PF00455">
    <property type="entry name" value="DeoRC"/>
    <property type="match status" value="1"/>
</dbReference>
<evidence type="ECO:0000256" key="2">
    <source>
        <dbReference type="ARBA" id="ARBA00023125"/>
    </source>
</evidence>
<comment type="caution">
    <text evidence="5">The sequence shown here is derived from an EMBL/GenBank/DDBJ whole genome shotgun (WGS) entry which is preliminary data.</text>
</comment>
<dbReference type="PANTHER" id="PTHR30363:SF44">
    <property type="entry name" value="AGA OPERON TRANSCRIPTIONAL REPRESSOR-RELATED"/>
    <property type="match status" value="1"/>
</dbReference>
<dbReference type="InterPro" id="IPR014036">
    <property type="entry name" value="DeoR-like_C"/>
</dbReference>
<keyword evidence="2 5" id="KW-0238">DNA-binding</keyword>
<organism evidence="5 6">
    <name type="scientific">Rhodoglobus aureus</name>
    <dbReference type="NCBI Taxonomy" id="191497"/>
    <lineage>
        <taxon>Bacteria</taxon>
        <taxon>Bacillati</taxon>
        <taxon>Actinomycetota</taxon>
        <taxon>Actinomycetes</taxon>
        <taxon>Micrococcales</taxon>
        <taxon>Microbacteriaceae</taxon>
        <taxon>Rhodoglobus</taxon>
    </lineage>
</organism>
<dbReference type="PRINTS" id="PR00037">
    <property type="entry name" value="HTHLACR"/>
</dbReference>
<evidence type="ECO:0000313" key="6">
    <source>
        <dbReference type="Proteomes" id="UP001500943"/>
    </source>
</evidence>
<dbReference type="Proteomes" id="UP001500943">
    <property type="component" value="Unassembled WGS sequence"/>
</dbReference>
<dbReference type="SMART" id="SM01134">
    <property type="entry name" value="DeoRC"/>
    <property type="match status" value="1"/>
</dbReference>
<gene>
    <name evidence="5" type="ORF">GCM10009655_15900</name>
</gene>
<dbReference type="PANTHER" id="PTHR30363">
    <property type="entry name" value="HTH-TYPE TRANSCRIPTIONAL REGULATOR SRLR-RELATED"/>
    <property type="match status" value="1"/>
</dbReference>
<evidence type="ECO:0000256" key="1">
    <source>
        <dbReference type="ARBA" id="ARBA00023015"/>
    </source>
</evidence>
<keyword evidence="3" id="KW-0804">Transcription</keyword>
<feature type="domain" description="HTH deoR-type" evidence="4">
    <location>
        <begin position="3"/>
        <end position="58"/>
    </location>
</feature>
<reference evidence="5 6" key="1">
    <citation type="journal article" date="2019" name="Int. J. Syst. Evol. Microbiol.">
        <title>The Global Catalogue of Microorganisms (GCM) 10K type strain sequencing project: providing services to taxonomists for standard genome sequencing and annotation.</title>
        <authorList>
            <consortium name="The Broad Institute Genomics Platform"/>
            <consortium name="The Broad Institute Genome Sequencing Center for Infectious Disease"/>
            <person name="Wu L."/>
            <person name="Ma J."/>
        </authorList>
    </citation>
    <scope>NUCLEOTIDE SEQUENCE [LARGE SCALE GENOMIC DNA]</scope>
    <source>
        <strain evidence="5 6">JCM 12762</strain>
    </source>
</reference>
<dbReference type="Pfam" id="PF08220">
    <property type="entry name" value="HTH_DeoR"/>
    <property type="match status" value="1"/>
</dbReference>
<dbReference type="PROSITE" id="PS00894">
    <property type="entry name" value="HTH_DEOR_1"/>
    <property type="match status" value="1"/>
</dbReference>
<keyword evidence="6" id="KW-1185">Reference proteome</keyword>